<feature type="chain" id="PRO_5029704231" evidence="2">
    <location>
        <begin position="23"/>
        <end position="294"/>
    </location>
</feature>
<keyword evidence="1" id="KW-1133">Transmembrane helix</keyword>
<comment type="caution">
    <text evidence="3">The sequence shown here is derived from an EMBL/GenBank/DDBJ whole genome shotgun (WGS) entry which is preliminary data.</text>
</comment>
<gene>
    <name evidence="3" type="ORF">F1559_002142</name>
</gene>
<dbReference type="AlphaFoldDB" id="A0A7J7IE89"/>
<keyword evidence="4" id="KW-1185">Reference proteome</keyword>
<dbReference type="Proteomes" id="UP000530660">
    <property type="component" value="Unassembled WGS sequence"/>
</dbReference>
<dbReference type="OrthoDB" id="10499736at2759"/>
<reference evidence="3 4" key="1">
    <citation type="journal article" date="2020" name="J. Phycol.">
        <title>Comparative genome analysis reveals Cyanidiococcus gen. nov., a new extremophilic red algal genus sister to Cyanidioschyzon (Cyanidioschyzonaceae, Rhodophyta).</title>
        <authorList>
            <person name="Liu S.-L."/>
            <person name="Chiang Y.-R."/>
            <person name="Yoon H.S."/>
            <person name="Fu H.-Y."/>
        </authorList>
    </citation>
    <scope>NUCLEOTIDE SEQUENCE [LARGE SCALE GENOMIC DNA]</scope>
    <source>
        <strain evidence="3 4">THAL066</strain>
    </source>
</reference>
<evidence type="ECO:0000313" key="3">
    <source>
        <dbReference type="EMBL" id="KAF6000887.1"/>
    </source>
</evidence>
<organism evidence="3 4">
    <name type="scientific">Cyanidiococcus yangmingshanensis</name>
    <dbReference type="NCBI Taxonomy" id="2690220"/>
    <lineage>
        <taxon>Eukaryota</taxon>
        <taxon>Rhodophyta</taxon>
        <taxon>Bangiophyceae</taxon>
        <taxon>Cyanidiales</taxon>
        <taxon>Cyanidiaceae</taxon>
        <taxon>Cyanidiococcus</taxon>
    </lineage>
</organism>
<sequence length="294" mass="32435">MQFLIAVVFFAVLLSLTEIMRSNSVVVSRFDQLSNLAPPTGKYTLDLGAPRVSVSLLGARWNIPSRSGAESSRDAQGRFSPENMRETLQLAQIATFTKLPILQRNVLIAPWLSGLRMAKTGNATRPGWSRTNEAPSRAGDERLFMTFTLFFVCILLSLYVIGLCGTLRKCGYPAWFGLMPFTGPLALCEAGGNVWLWVLPRLFTNPPFSTTANAILCYGVAVAFLGKRAHDESRGLGAGPSPTSIWDDFTWKAFWLTVGLVLVPFIAFPLLALTEALQYDARYRARLAEQCRSS</sequence>
<keyword evidence="1" id="KW-0812">Transmembrane</keyword>
<protein>
    <submittedName>
        <fullName evidence="3">Uncharacterized protein</fullName>
    </submittedName>
</protein>
<keyword evidence="2" id="KW-0732">Signal</keyword>
<proteinExistence type="predicted"/>
<feature type="signal peptide" evidence="2">
    <location>
        <begin position="1"/>
        <end position="22"/>
    </location>
</feature>
<feature type="transmembrane region" description="Helical" evidence="1">
    <location>
        <begin position="174"/>
        <end position="198"/>
    </location>
</feature>
<keyword evidence="1" id="KW-0472">Membrane</keyword>
<evidence type="ECO:0000256" key="1">
    <source>
        <dbReference type="SAM" id="Phobius"/>
    </source>
</evidence>
<name>A0A7J7IE89_9RHOD</name>
<evidence type="ECO:0000313" key="4">
    <source>
        <dbReference type="Proteomes" id="UP000530660"/>
    </source>
</evidence>
<dbReference type="EMBL" id="VWRR01000017">
    <property type="protein sequence ID" value="KAF6000887.1"/>
    <property type="molecule type" value="Genomic_DNA"/>
</dbReference>
<evidence type="ECO:0000256" key="2">
    <source>
        <dbReference type="SAM" id="SignalP"/>
    </source>
</evidence>
<feature type="transmembrane region" description="Helical" evidence="1">
    <location>
        <begin position="143"/>
        <end position="162"/>
    </location>
</feature>
<accession>A0A7J7IE89</accession>
<feature type="transmembrane region" description="Helical" evidence="1">
    <location>
        <begin position="253"/>
        <end position="274"/>
    </location>
</feature>